<evidence type="ECO:0000256" key="8">
    <source>
        <dbReference type="ARBA" id="ARBA00022777"/>
    </source>
</evidence>
<keyword evidence="17" id="KW-1185">Reference proteome</keyword>
<keyword evidence="4 14" id="KW-0288">FMN</keyword>
<dbReference type="GO" id="GO:0006747">
    <property type="term" value="P:FAD biosynthetic process"/>
    <property type="evidence" value="ECO:0007669"/>
    <property type="project" value="UniProtKB-UniRule"/>
</dbReference>
<evidence type="ECO:0000313" key="16">
    <source>
        <dbReference type="EMBL" id="SQD93257.1"/>
    </source>
</evidence>
<evidence type="ECO:0000256" key="13">
    <source>
        <dbReference type="ARBA" id="ARBA00049494"/>
    </source>
</evidence>
<evidence type="ECO:0000259" key="15">
    <source>
        <dbReference type="SMART" id="SM00904"/>
    </source>
</evidence>
<comment type="catalytic activity">
    <reaction evidence="13 14">
        <text>FMN + ATP + H(+) = FAD + diphosphate</text>
        <dbReference type="Rhea" id="RHEA:17237"/>
        <dbReference type="ChEBI" id="CHEBI:15378"/>
        <dbReference type="ChEBI" id="CHEBI:30616"/>
        <dbReference type="ChEBI" id="CHEBI:33019"/>
        <dbReference type="ChEBI" id="CHEBI:57692"/>
        <dbReference type="ChEBI" id="CHEBI:58210"/>
        <dbReference type="EC" id="2.7.7.2"/>
    </reaction>
</comment>
<dbReference type="InterPro" id="IPR014729">
    <property type="entry name" value="Rossmann-like_a/b/a_fold"/>
</dbReference>
<keyword evidence="6 14" id="KW-0548">Nucleotidyltransferase</keyword>
<dbReference type="AlphaFoldDB" id="A0A2X3K7R1"/>
<comment type="similarity">
    <text evidence="14">Belongs to the ribF family.</text>
</comment>
<dbReference type="PANTHER" id="PTHR22749">
    <property type="entry name" value="RIBOFLAVIN KINASE/FMN ADENYLYLTRANSFERASE"/>
    <property type="match status" value="1"/>
</dbReference>
<keyword evidence="7 14" id="KW-0547">Nucleotide-binding</keyword>
<protein>
    <recommendedName>
        <fullName evidence="14">Riboflavin biosynthesis protein</fullName>
    </recommendedName>
    <domain>
        <recommendedName>
            <fullName evidence="14">Riboflavin kinase</fullName>
            <ecNumber evidence="14">2.7.1.26</ecNumber>
        </recommendedName>
        <alternativeName>
            <fullName evidence="14">Flavokinase</fullName>
        </alternativeName>
    </domain>
    <domain>
        <recommendedName>
            <fullName evidence="14">FMN adenylyltransferase</fullName>
            <ecNumber evidence="14">2.7.7.2</ecNumber>
        </recommendedName>
        <alternativeName>
            <fullName evidence="14">FAD pyrophosphorylase</fullName>
        </alternativeName>
        <alternativeName>
            <fullName evidence="14">FAD synthase</fullName>
        </alternativeName>
    </domain>
</protein>
<dbReference type="GO" id="GO:0003919">
    <property type="term" value="F:FMN adenylyltransferase activity"/>
    <property type="evidence" value="ECO:0007669"/>
    <property type="project" value="UniProtKB-UniRule"/>
</dbReference>
<evidence type="ECO:0000256" key="1">
    <source>
        <dbReference type="ARBA" id="ARBA00004726"/>
    </source>
</evidence>
<evidence type="ECO:0000256" key="7">
    <source>
        <dbReference type="ARBA" id="ARBA00022741"/>
    </source>
</evidence>
<dbReference type="GO" id="GO:0009398">
    <property type="term" value="P:FMN biosynthetic process"/>
    <property type="evidence" value="ECO:0007669"/>
    <property type="project" value="UniProtKB-UniRule"/>
</dbReference>
<dbReference type="RefSeq" id="WP_122031647.1">
    <property type="nucleotide sequence ID" value="NZ_LS483254.1"/>
</dbReference>
<feature type="domain" description="Riboflavin kinase" evidence="15">
    <location>
        <begin position="155"/>
        <end position="279"/>
    </location>
</feature>
<dbReference type="InterPro" id="IPR023468">
    <property type="entry name" value="Riboflavin_kinase"/>
</dbReference>
<evidence type="ECO:0000256" key="6">
    <source>
        <dbReference type="ARBA" id="ARBA00022695"/>
    </source>
</evidence>
<evidence type="ECO:0000256" key="10">
    <source>
        <dbReference type="ARBA" id="ARBA00022840"/>
    </source>
</evidence>
<keyword evidence="3 14" id="KW-0285">Flavoprotein</keyword>
<dbReference type="SUPFAM" id="SSF52374">
    <property type="entry name" value="Nucleotidylyl transferase"/>
    <property type="match status" value="1"/>
</dbReference>
<dbReference type="SUPFAM" id="SSF82114">
    <property type="entry name" value="Riboflavin kinase-like"/>
    <property type="match status" value="1"/>
</dbReference>
<dbReference type="CDD" id="cd02064">
    <property type="entry name" value="FAD_synthetase_N"/>
    <property type="match status" value="1"/>
</dbReference>
<name>A0A2X3K7R1_9BACT</name>
<reference evidence="17" key="1">
    <citation type="submission" date="2018-05" db="EMBL/GenBank/DDBJ databases">
        <authorList>
            <person name="Hao L."/>
        </authorList>
    </citation>
    <scope>NUCLEOTIDE SEQUENCE [LARGE SCALE GENOMIC DNA]</scope>
</reference>
<dbReference type="UniPathway" id="UPA00277">
    <property type="reaction ID" value="UER00407"/>
</dbReference>
<evidence type="ECO:0000313" key="17">
    <source>
        <dbReference type="Proteomes" id="UP000249818"/>
    </source>
</evidence>
<comment type="catalytic activity">
    <reaction evidence="12 14">
        <text>riboflavin + ATP = FMN + ADP + H(+)</text>
        <dbReference type="Rhea" id="RHEA:14357"/>
        <dbReference type="ChEBI" id="CHEBI:15378"/>
        <dbReference type="ChEBI" id="CHEBI:30616"/>
        <dbReference type="ChEBI" id="CHEBI:57986"/>
        <dbReference type="ChEBI" id="CHEBI:58210"/>
        <dbReference type="ChEBI" id="CHEBI:456216"/>
        <dbReference type="EC" id="2.7.1.26"/>
    </reaction>
</comment>
<dbReference type="GO" id="GO:0008531">
    <property type="term" value="F:riboflavin kinase activity"/>
    <property type="evidence" value="ECO:0007669"/>
    <property type="project" value="UniProtKB-UniRule"/>
</dbReference>
<dbReference type="InterPro" id="IPR002606">
    <property type="entry name" value="Riboflavin_kinase_bac"/>
</dbReference>
<evidence type="ECO:0000256" key="4">
    <source>
        <dbReference type="ARBA" id="ARBA00022643"/>
    </source>
</evidence>
<dbReference type="PIRSF" id="PIRSF004491">
    <property type="entry name" value="FAD_Synth"/>
    <property type="match status" value="1"/>
</dbReference>
<dbReference type="EMBL" id="LS483254">
    <property type="protein sequence ID" value="SQD93257.1"/>
    <property type="molecule type" value="Genomic_DNA"/>
</dbReference>
<dbReference type="Gene3D" id="3.40.50.620">
    <property type="entry name" value="HUPs"/>
    <property type="match status" value="1"/>
</dbReference>
<dbReference type="SMART" id="SM00904">
    <property type="entry name" value="Flavokinase"/>
    <property type="match status" value="1"/>
</dbReference>
<dbReference type="GO" id="GO:0009231">
    <property type="term" value="P:riboflavin biosynthetic process"/>
    <property type="evidence" value="ECO:0007669"/>
    <property type="project" value="InterPro"/>
</dbReference>
<dbReference type="Proteomes" id="UP000249818">
    <property type="component" value="Chromosome BARAN1"/>
</dbReference>
<dbReference type="InterPro" id="IPR023465">
    <property type="entry name" value="Riboflavin_kinase_dom_sf"/>
</dbReference>
<evidence type="ECO:0000256" key="3">
    <source>
        <dbReference type="ARBA" id="ARBA00022630"/>
    </source>
</evidence>
<keyword evidence="9 14" id="KW-0274">FAD</keyword>
<organism evidence="16 17">
    <name type="scientific">Candidatus Bipolaricaulis anaerobius</name>
    <dbReference type="NCBI Taxonomy" id="2026885"/>
    <lineage>
        <taxon>Bacteria</taxon>
        <taxon>Candidatus Bipolaricaulota</taxon>
        <taxon>Candidatus Bipolaricaulia</taxon>
        <taxon>Candidatus Bipolaricaulales</taxon>
        <taxon>Candidatus Bipolaricaulaceae</taxon>
        <taxon>Candidatus Bipolaricaulis</taxon>
    </lineage>
</organism>
<dbReference type="Gene3D" id="2.40.30.30">
    <property type="entry name" value="Riboflavin kinase-like"/>
    <property type="match status" value="1"/>
</dbReference>
<accession>A0A2X3K7R1</accession>
<evidence type="ECO:0000256" key="2">
    <source>
        <dbReference type="ARBA" id="ARBA00005201"/>
    </source>
</evidence>
<dbReference type="EC" id="2.7.1.26" evidence="14"/>
<dbReference type="InterPro" id="IPR015865">
    <property type="entry name" value="Riboflavin_kinase_bac/euk"/>
</dbReference>
<keyword evidence="5 14" id="KW-0808">Transferase</keyword>
<evidence type="ECO:0000256" key="5">
    <source>
        <dbReference type="ARBA" id="ARBA00022679"/>
    </source>
</evidence>
<gene>
    <name evidence="16" type="ORF">BARAN1_1235</name>
</gene>
<dbReference type="GO" id="GO:0005524">
    <property type="term" value="F:ATP binding"/>
    <property type="evidence" value="ECO:0007669"/>
    <property type="project" value="UniProtKB-UniRule"/>
</dbReference>
<keyword evidence="8 14" id="KW-0418">Kinase</keyword>
<dbReference type="UniPathway" id="UPA00276">
    <property type="reaction ID" value="UER00406"/>
</dbReference>
<evidence type="ECO:0000256" key="12">
    <source>
        <dbReference type="ARBA" id="ARBA00047880"/>
    </source>
</evidence>
<comment type="pathway">
    <text evidence="2 14">Cofactor biosynthesis; FMN biosynthesis; FMN from riboflavin (ATP route): step 1/1.</text>
</comment>
<dbReference type="Pfam" id="PF01687">
    <property type="entry name" value="Flavokinase"/>
    <property type="match status" value="1"/>
</dbReference>
<sequence length="300" mass="32607">MSCAVAVGRFDGVHRGHQFLLAEARQRAAGLPVVAYTFPPRGPSLLTLPAKVRLLRDHADEVVVAPWERIQDLSAEEFVGEELVARLGATVAVVGPDHRFGRDRAGDVATLQRLASPLNLAVHVVAPWRWEGEVVSAGRIRDLIARGEVDQAALLLGRPAWLAGSPTSGVKLARRLGYPTVNLDLAPELVRPRRGVYAAWVQWSLGESKALFYIGDRPTFPGLSPSAEVHLFTPPHGEVVGSVEVHLLSFLRPDERFADEKALARAIAQDRLRGEQILAGTHPPPRLLREAELRAPGAGL</sequence>
<dbReference type="Pfam" id="PF06574">
    <property type="entry name" value="FAD_syn"/>
    <property type="match status" value="1"/>
</dbReference>
<dbReference type="KEGG" id="bana:BARAN1_1235"/>
<evidence type="ECO:0000256" key="9">
    <source>
        <dbReference type="ARBA" id="ARBA00022827"/>
    </source>
</evidence>
<keyword evidence="10 14" id="KW-0067">ATP-binding</keyword>
<evidence type="ECO:0000256" key="11">
    <source>
        <dbReference type="ARBA" id="ARBA00023268"/>
    </source>
</evidence>
<dbReference type="OrthoDB" id="9803667at2"/>
<keyword evidence="11" id="KW-0511">Multifunctional enzyme</keyword>
<dbReference type="PANTHER" id="PTHR22749:SF6">
    <property type="entry name" value="RIBOFLAVIN KINASE"/>
    <property type="match status" value="1"/>
</dbReference>
<dbReference type="EC" id="2.7.7.2" evidence="14"/>
<evidence type="ECO:0000256" key="14">
    <source>
        <dbReference type="PIRNR" id="PIRNR004491"/>
    </source>
</evidence>
<comment type="pathway">
    <text evidence="1 14">Cofactor biosynthesis; FAD biosynthesis; FAD from FMN: step 1/1.</text>
</comment>
<proteinExistence type="inferred from homology"/>
<dbReference type="InterPro" id="IPR015864">
    <property type="entry name" value="FAD_synthase"/>
</dbReference>